<dbReference type="EMBL" id="ML120424">
    <property type="protein sequence ID" value="RPA95595.1"/>
    <property type="molecule type" value="Genomic_DNA"/>
</dbReference>
<proteinExistence type="inferred from homology"/>
<organism evidence="5 6">
    <name type="scientific">Choiromyces venosus 120613-1</name>
    <dbReference type="NCBI Taxonomy" id="1336337"/>
    <lineage>
        <taxon>Eukaryota</taxon>
        <taxon>Fungi</taxon>
        <taxon>Dikarya</taxon>
        <taxon>Ascomycota</taxon>
        <taxon>Pezizomycotina</taxon>
        <taxon>Pezizomycetes</taxon>
        <taxon>Pezizales</taxon>
        <taxon>Tuberaceae</taxon>
        <taxon>Choiromyces</taxon>
    </lineage>
</organism>
<reference evidence="5 6" key="1">
    <citation type="journal article" date="2018" name="Nat. Ecol. Evol.">
        <title>Pezizomycetes genomes reveal the molecular basis of ectomycorrhizal truffle lifestyle.</title>
        <authorList>
            <person name="Murat C."/>
            <person name="Payen T."/>
            <person name="Noel B."/>
            <person name="Kuo A."/>
            <person name="Morin E."/>
            <person name="Chen J."/>
            <person name="Kohler A."/>
            <person name="Krizsan K."/>
            <person name="Balestrini R."/>
            <person name="Da Silva C."/>
            <person name="Montanini B."/>
            <person name="Hainaut M."/>
            <person name="Levati E."/>
            <person name="Barry K.W."/>
            <person name="Belfiori B."/>
            <person name="Cichocki N."/>
            <person name="Clum A."/>
            <person name="Dockter R.B."/>
            <person name="Fauchery L."/>
            <person name="Guy J."/>
            <person name="Iotti M."/>
            <person name="Le Tacon F."/>
            <person name="Lindquist E.A."/>
            <person name="Lipzen A."/>
            <person name="Malagnac F."/>
            <person name="Mello A."/>
            <person name="Molinier V."/>
            <person name="Miyauchi S."/>
            <person name="Poulain J."/>
            <person name="Riccioni C."/>
            <person name="Rubini A."/>
            <person name="Sitrit Y."/>
            <person name="Splivallo R."/>
            <person name="Traeger S."/>
            <person name="Wang M."/>
            <person name="Zifcakova L."/>
            <person name="Wipf D."/>
            <person name="Zambonelli A."/>
            <person name="Paolocci F."/>
            <person name="Nowrousian M."/>
            <person name="Ottonello S."/>
            <person name="Baldrian P."/>
            <person name="Spatafora J.W."/>
            <person name="Henrissat B."/>
            <person name="Nagy L.G."/>
            <person name="Aury J.M."/>
            <person name="Wincker P."/>
            <person name="Grigoriev I.V."/>
            <person name="Bonfante P."/>
            <person name="Martin F.M."/>
        </authorList>
    </citation>
    <scope>NUCLEOTIDE SEQUENCE [LARGE SCALE GENOMIC DNA]</scope>
    <source>
        <strain evidence="5 6">120613-1</strain>
    </source>
</reference>
<dbReference type="STRING" id="1336337.A0A3N4JBI2"/>
<gene>
    <name evidence="5" type="ORF">L873DRAFT_1309473</name>
</gene>
<dbReference type="Pfam" id="PF01026">
    <property type="entry name" value="TatD_DNase"/>
    <property type="match status" value="1"/>
</dbReference>
<evidence type="ECO:0000313" key="6">
    <source>
        <dbReference type="Proteomes" id="UP000276215"/>
    </source>
</evidence>
<accession>A0A3N4JBI2</accession>
<keyword evidence="6" id="KW-1185">Reference proteome</keyword>
<dbReference type="GO" id="GO:0005829">
    <property type="term" value="C:cytosol"/>
    <property type="evidence" value="ECO:0007669"/>
    <property type="project" value="TreeGrafter"/>
</dbReference>
<evidence type="ECO:0000256" key="4">
    <source>
        <dbReference type="ARBA" id="ARBA00022801"/>
    </source>
</evidence>
<dbReference type="CDD" id="cd01310">
    <property type="entry name" value="TatD_DNAse"/>
    <property type="match status" value="1"/>
</dbReference>
<dbReference type="OrthoDB" id="6079689at2759"/>
<dbReference type="PANTHER" id="PTHR10060">
    <property type="entry name" value="TATD FAMILY DEOXYRIBONUCLEASE"/>
    <property type="match status" value="1"/>
</dbReference>
<evidence type="ECO:0000313" key="5">
    <source>
        <dbReference type="EMBL" id="RPA95595.1"/>
    </source>
</evidence>
<evidence type="ECO:0000256" key="3">
    <source>
        <dbReference type="ARBA" id="ARBA00022723"/>
    </source>
</evidence>
<dbReference type="InterPro" id="IPR032466">
    <property type="entry name" value="Metal_Hydrolase"/>
</dbReference>
<dbReference type="GO" id="GO:0046872">
    <property type="term" value="F:metal ion binding"/>
    <property type="evidence" value="ECO:0007669"/>
    <property type="project" value="UniProtKB-KW"/>
</dbReference>
<keyword evidence="2" id="KW-0540">Nuclease</keyword>
<evidence type="ECO:0008006" key="7">
    <source>
        <dbReference type="Google" id="ProtNLM"/>
    </source>
</evidence>
<dbReference type="Gene3D" id="3.20.20.140">
    <property type="entry name" value="Metal-dependent hydrolases"/>
    <property type="match status" value="1"/>
</dbReference>
<evidence type="ECO:0000256" key="1">
    <source>
        <dbReference type="ARBA" id="ARBA00009275"/>
    </source>
</evidence>
<dbReference type="PANTHER" id="PTHR10060:SF15">
    <property type="entry name" value="DEOXYRIBONUCLEASE TATDN1"/>
    <property type="match status" value="1"/>
</dbReference>
<evidence type="ECO:0000256" key="2">
    <source>
        <dbReference type="ARBA" id="ARBA00022722"/>
    </source>
</evidence>
<name>A0A3N4JBI2_9PEZI</name>
<comment type="similarity">
    <text evidence="1">Belongs to the metallo-dependent hydrolases superfamily. TatD-type hydrolase family.</text>
</comment>
<dbReference type="InterPro" id="IPR050891">
    <property type="entry name" value="TatD-type_Hydrolase"/>
</dbReference>
<dbReference type="InterPro" id="IPR001130">
    <property type="entry name" value="TatD-like"/>
</dbReference>
<dbReference type="AlphaFoldDB" id="A0A3N4JBI2"/>
<sequence length="390" mass="43413">MLLTKFYITPPLHATRNHHTIYKSHPNHLPQITLSKLRRNLGRAAMTTTVPDSTPSLFLPTSSNATTAATSVSELSLNDTYTPRYIDVGINLTASVFHGKDNGKQYHEDDLEDVIRRAKDVGCQKLMVTGSCYDESKSAYELAQQHPGVIYGTVGVHPCSAKLIHSHPSGPEAYLSALRTLAQEGASSGYITAFGEIGLDYDRLYHASKEVQQKYFARQLDIAEEIGLPLFLHSRAAAVDFEDMLFPRLPRLKGGLVHSFTGSVEEMRRLVDAGLYVGVNGCSLKTEENLEVVKQIPLERLMFETDGPWCEIRPSHASYKLLNKEECPPVPKQVRRDRFKKGFMVKGRNEPCNIPHVAYIVAAVKGLPLKEVCEAAWKNTIDLFGMDKTA</sequence>
<dbReference type="SUPFAM" id="SSF51556">
    <property type="entry name" value="Metallo-dependent hydrolases"/>
    <property type="match status" value="1"/>
</dbReference>
<keyword evidence="4" id="KW-0378">Hydrolase</keyword>
<dbReference type="GO" id="GO:0008296">
    <property type="term" value="F:3'-5'-DNA exonuclease activity"/>
    <property type="evidence" value="ECO:0007669"/>
    <property type="project" value="TreeGrafter"/>
</dbReference>
<protein>
    <recommendedName>
        <fullName evidence="7">Mg-dependent DNase</fullName>
    </recommendedName>
</protein>
<keyword evidence="3" id="KW-0479">Metal-binding</keyword>
<dbReference type="Proteomes" id="UP000276215">
    <property type="component" value="Unassembled WGS sequence"/>
</dbReference>